<name>A0A916YH87_9BACT</name>
<protein>
    <submittedName>
        <fullName evidence="1">Uncharacterized protein</fullName>
    </submittedName>
</protein>
<comment type="caution">
    <text evidence="1">The sequence shown here is derived from an EMBL/GenBank/DDBJ whole genome shotgun (WGS) entry which is preliminary data.</text>
</comment>
<keyword evidence="2" id="KW-1185">Reference proteome</keyword>
<evidence type="ECO:0000313" key="1">
    <source>
        <dbReference type="EMBL" id="GGD45099.1"/>
    </source>
</evidence>
<dbReference type="EMBL" id="BMKK01000001">
    <property type="protein sequence ID" value="GGD45099.1"/>
    <property type="molecule type" value="Genomic_DNA"/>
</dbReference>
<gene>
    <name evidence="1" type="ORF">GCM10011514_06440</name>
</gene>
<proteinExistence type="predicted"/>
<reference evidence="1" key="2">
    <citation type="submission" date="2020-09" db="EMBL/GenBank/DDBJ databases">
        <authorList>
            <person name="Sun Q."/>
            <person name="Zhou Y."/>
        </authorList>
    </citation>
    <scope>NUCLEOTIDE SEQUENCE</scope>
    <source>
        <strain evidence="1">CGMCC 1.15958</strain>
    </source>
</reference>
<dbReference type="RefSeq" id="WP_188764573.1">
    <property type="nucleotide sequence ID" value="NZ_BMKK01000001.1"/>
</dbReference>
<accession>A0A916YH87</accession>
<dbReference type="Proteomes" id="UP000609064">
    <property type="component" value="Unassembled WGS sequence"/>
</dbReference>
<organism evidence="1 2">
    <name type="scientific">Emticicia aquatilis</name>
    <dbReference type="NCBI Taxonomy" id="1537369"/>
    <lineage>
        <taxon>Bacteria</taxon>
        <taxon>Pseudomonadati</taxon>
        <taxon>Bacteroidota</taxon>
        <taxon>Cytophagia</taxon>
        <taxon>Cytophagales</taxon>
        <taxon>Leadbetterellaceae</taxon>
        <taxon>Emticicia</taxon>
    </lineage>
</organism>
<evidence type="ECO:0000313" key="2">
    <source>
        <dbReference type="Proteomes" id="UP000609064"/>
    </source>
</evidence>
<reference evidence="1" key="1">
    <citation type="journal article" date="2014" name="Int. J. Syst. Evol. Microbiol.">
        <title>Complete genome sequence of Corynebacterium casei LMG S-19264T (=DSM 44701T), isolated from a smear-ripened cheese.</title>
        <authorList>
            <consortium name="US DOE Joint Genome Institute (JGI-PGF)"/>
            <person name="Walter F."/>
            <person name="Albersmeier A."/>
            <person name="Kalinowski J."/>
            <person name="Ruckert C."/>
        </authorList>
    </citation>
    <scope>NUCLEOTIDE SEQUENCE</scope>
    <source>
        <strain evidence="1">CGMCC 1.15958</strain>
    </source>
</reference>
<dbReference type="AlphaFoldDB" id="A0A916YH87"/>
<sequence length="226" mass="26502">MSNRTIKIGPNCQRHIGKYEGATEANYIAFSKLTAQKVAISRMDSELTERLNIYTVAHLWNLKTEAPEQFMDENEYHTYLVENSKNPYELAKFWKQAKTDAESWICKESIIDECLPPFPKTDFERWGDKNWLKDVSKAWFNDKTTNLDVKVEEINASSSIQITIDDCIEFVKKYKPNAYKNPKVIERETIEKRFKEVAGFNIKDYYAEHLIRSNEFMSLNLETAPF</sequence>